<dbReference type="RefSeq" id="WP_100289673.1">
    <property type="nucleotide sequence ID" value="NZ_PHHA01000032.1"/>
</dbReference>
<evidence type="ECO:0000313" key="2">
    <source>
        <dbReference type="Proteomes" id="UP000229329"/>
    </source>
</evidence>
<evidence type="ECO:0008006" key="3">
    <source>
        <dbReference type="Google" id="ProtNLM"/>
    </source>
</evidence>
<comment type="caution">
    <text evidence="1">The sequence shown here is derived from an EMBL/GenBank/DDBJ whole genome shotgun (WGS) entry which is preliminary data.</text>
</comment>
<reference evidence="1 2" key="1">
    <citation type="submission" date="2017-11" db="EMBL/GenBank/DDBJ databases">
        <title>Reclassification of Bisgaard taxon 7 as Conservatibacter flavescens gen. nov., sp. nov.</title>
        <authorList>
            <person name="Christensen H."/>
        </authorList>
    </citation>
    <scope>NUCLEOTIDE SEQUENCE [LARGE SCALE GENOMIC DNA]</scope>
    <source>
        <strain evidence="1 2">7_4</strain>
    </source>
</reference>
<dbReference type="Proteomes" id="UP000229329">
    <property type="component" value="Unassembled WGS sequence"/>
</dbReference>
<protein>
    <recommendedName>
        <fullName evidence="3">AbiEi antitoxin C-terminal domain-containing protein</fullName>
    </recommendedName>
</protein>
<name>A0A2M8RZV7_9PAST</name>
<organism evidence="1 2">
    <name type="scientific">Conservatibacter flavescens</name>
    <dbReference type="NCBI Taxonomy" id="28161"/>
    <lineage>
        <taxon>Bacteria</taxon>
        <taxon>Pseudomonadati</taxon>
        <taxon>Pseudomonadota</taxon>
        <taxon>Gammaproteobacteria</taxon>
        <taxon>Pasteurellales</taxon>
        <taxon>Pasteurellaceae</taxon>
        <taxon>Conservatibacter</taxon>
    </lineage>
</organism>
<dbReference type="AlphaFoldDB" id="A0A2M8RZV7"/>
<dbReference type="Pfam" id="PF19570">
    <property type="entry name" value="DUF6088"/>
    <property type="match status" value="1"/>
</dbReference>
<dbReference type="EMBL" id="PHHA01000032">
    <property type="protein sequence ID" value="PJG84430.1"/>
    <property type="molecule type" value="Genomic_DNA"/>
</dbReference>
<sequence length="242" mass="27696">MNIAKQVNQLVENLTQGMVFTFHDVLTDDQKIEATIKALNRMVQKGQLAKLSKGKYYKPETSIFGNLLPMQDEIVKDLLWKNNEPIGYLTGLQLYLKLGLTTQLSNIIEIGRNHFKSPLKRKNYRISFVIQKNAITKENIYLLQLLDVIKNIKKIPDSELNDVINRLLDLMSQLNNAKYKCLIELSEKYPPSTRALLGTILETLRPNLKLIALKSSLNPATKYRLSGITEILPLAKKWGFKL</sequence>
<keyword evidence="2" id="KW-1185">Reference proteome</keyword>
<accession>A0A2M8RZV7</accession>
<proteinExistence type="predicted"/>
<dbReference type="InterPro" id="IPR045738">
    <property type="entry name" value="DUF6088"/>
</dbReference>
<evidence type="ECO:0000313" key="1">
    <source>
        <dbReference type="EMBL" id="PJG84430.1"/>
    </source>
</evidence>
<dbReference type="OrthoDB" id="9798200at2"/>
<gene>
    <name evidence="1" type="ORF">CVP05_11305</name>
</gene>